<protein>
    <recommendedName>
        <fullName evidence="3">Squalene monooxygenase</fullName>
    </recommendedName>
</protein>
<dbReference type="AlphaFoldDB" id="A0A067GTU0"/>
<feature type="non-terminal residue" evidence="1">
    <location>
        <position position="75"/>
    </location>
</feature>
<dbReference type="InterPro" id="IPR036188">
    <property type="entry name" value="FAD/NAD-bd_sf"/>
</dbReference>
<sequence length="75" mass="7929">MDHYIAGTLIAAVFLLLFVVRRNDSKKPRKVSTTYKTQNDVFRSSVNAGKNGSPTDVIIVGAGVAGAALAHTLGK</sequence>
<name>A0A067GTU0_CITSI</name>
<keyword evidence="2" id="KW-1185">Reference proteome</keyword>
<dbReference type="EMBL" id="KK784878">
    <property type="protein sequence ID" value="KDO78856.1"/>
    <property type="molecule type" value="Genomic_DNA"/>
</dbReference>
<reference evidence="1 2" key="1">
    <citation type="submission" date="2014-04" db="EMBL/GenBank/DDBJ databases">
        <authorList>
            <consortium name="International Citrus Genome Consortium"/>
            <person name="Gmitter F."/>
            <person name="Chen C."/>
            <person name="Farmerie W."/>
            <person name="Harkins T."/>
            <person name="Desany B."/>
            <person name="Mohiuddin M."/>
            <person name="Kodira C."/>
            <person name="Borodovsky M."/>
            <person name="Lomsadze A."/>
            <person name="Burns P."/>
            <person name="Jenkins J."/>
            <person name="Prochnik S."/>
            <person name="Shu S."/>
            <person name="Chapman J."/>
            <person name="Pitluck S."/>
            <person name="Schmutz J."/>
            <person name="Rokhsar D."/>
        </authorList>
    </citation>
    <scope>NUCLEOTIDE SEQUENCE</scope>
</reference>
<dbReference type="EMBL" id="KK784878">
    <property type="protein sequence ID" value="KDO78857.1"/>
    <property type="molecule type" value="Genomic_DNA"/>
</dbReference>
<dbReference type="Gene3D" id="3.50.50.60">
    <property type="entry name" value="FAD/NAD(P)-binding domain"/>
    <property type="match status" value="1"/>
</dbReference>
<evidence type="ECO:0000313" key="1">
    <source>
        <dbReference type="EMBL" id="KDO78857.1"/>
    </source>
</evidence>
<evidence type="ECO:0000313" key="2">
    <source>
        <dbReference type="Proteomes" id="UP000027120"/>
    </source>
</evidence>
<accession>A0A067GTU0</accession>
<organism evidence="1 2">
    <name type="scientific">Citrus sinensis</name>
    <name type="common">Sweet orange</name>
    <name type="synonym">Citrus aurantium var. sinensis</name>
    <dbReference type="NCBI Taxonomy" id="2711"/>
    <lineage>
        <taxon>Eukaryota</taxon>
        <taxon>Viridiplantae</taxon>
        <taxon>Streptophyta</taxon>
        <taxon>Embryophyta</taxon>
        <taxon>Tracheophyta</taxon>
        <taxon>Spermatophyta</taxon>
        <taxon>Magnoliopsida</taxon>
        <taxon>eudicotyledons</taxon>
        <taxon>Gunneridae</taxon>
        <taxon>Pentapetalae</taxon>
        <taxon>rosids</taxon>
        <taxon>malvids</taxon>
        <taxon>Sapindales</taxon>
        <taxon>Rutaceae</taxon>
        <taxon>Aurantioideae</taxon>
        <taxon>Citrus</taxon>
    </lineage>
</organism>
<dbReference type="Proteomes" id="UP000027120">
    <property type="component" value="Unassembled WGS sequence"/>
</dbReference>
<gene>
    <name evidence="1" type="ORF">CISIN_1g0099941mg</name>
</gene>
<evidence type="ECO:0008006" key="3">
    <source>
        <dbReference type="Google" id="ProtNLM"/>
    </source>
</evidence>
<proteinExistence type="predicted"/>
<dbReference type="STRING" id="2711.A0A067GTU0"/>